<feature type="transmembrane region" description="Helical" evidence="9">
    <location>
        <begin position="85"/>
        <end position="107"/>
    </location>
</feature>
<comment type="subcellular location">
    <subcellularLocation>
        <location evidence="1">Cell membrane</location>
        <topology evidence="1">Multi-pass membrane protein</topology>
    </subcellularLocation>
</comment>
<evidence type="ECO:0000313" key="13">
    <source>
        <dbReference type="Proteomes" id="UP001293718"/>
    </source>
</evidence>
<keyword evidence="4" id="KW-0547">Nucleotide-binding</keyword>
<keyword evidence="7 9" id="KW-0472">Membrane</keyword>
<feature type="domain" description="ABC transmembrane type-1" evidence="11">
    <location>
        <begin position="44"/>
        <end position="316"/>
    </location>
</feature>
<dbReference type="InterPro" id="IPR039421">
    <property type="entry name" value="Type_1_exporter"/>
</dbReference>
<dbReference type="SUPFAM" id="SSF52540">
    <property type="entry name" value="P-loop containing nucleoside triphosphate hydrolases"/>
    <property type="match status" value="1"/>
</dbReference>
<dbReference type="InterPro" id="IPR027417">
    <property type="entry name" value="P-loop_NTPase"/>
</dbReference>
<evidence type="ECO:0000256" key="5">
    <source>
        <dbReference type="ARBA" id="ARBA00022840"/>
    </source>
</evidence>
<dbReference type="InterPro" id="IPR011527">
    <property type="entry name" value="ABC1_TM_dom"/>
</dbReference>
<dbReference type="Gene3D" id="1.20.1560.10">
    <property type="entry name" value="ABC transporter type 1, transmembrane domain"/>
    <property type="match status" value="1"/>
</dbReference>
<evidence type="ECO:0000259" key="10">
    <source>
        <dbReference type="PROSITE" id="PS50893"/>
    </source>
</evidence>
<evidence type="ECO:0000256" key="1">
    <source>
        <dbReference type="ARBA" id="ARBA00004651"/>
    </source>
</evidence>
<dbReference type="PROSITE" id="PS50893">
    <property type="entry name" value="ABC_TRANSPORTER_2"/>
    <property type="match status" value="1"/>
</dbReference>
<dbReference type="InterPro" id="IPR003439">
    <property type="entry name" value="ABC_transporter-like_ATP-bd"/>
</dbReference>
<keyword evidence="2" id="KW-1003">Cell membrane</keyword>
<dbReference type="Gene3D" id="3.40.50.300">
    <property type="entry name" value="P-loop containing nucleotide triphosphate hydrolases"/>
    <property type="match status" value="1"/>
</dbReference>
<feature type="region of interest" description="Disordered" evidence="8">
    <location>
        <begin position="612"/>
        <end position="642"/>
    </location>
</feature>
<evidence type="ECO:0000256" key="7">
    <source>
        <dbReference type="ARBA" id="ARBA00023136"/>
    </source>
</evidence>
<evidence type="ECO:0000256" key="4">
    <source>
        <dbReference type="ARBA" id="ARBA00022741"/>
    </source>
</evidence>
<comment type="caution">
    <text evidence="12">The sequence shown here is derived from an EMBL/GenBank/DDBJ whole genome shotgun (WGS) entry which is preliminary data.</text>
</comment>
<reference evidence="12 13" key="1">
    <citation type="submission" date="2023-11" db="EMBL/GenBank/DDBJ databases">
        <title>Draft genome of Azohydromonas lata strain H1 (DSM1123), a polyhydroxyalkanoate producer.</title>
        <authorList>
            <person name="Traversa D."/>
            <person name="D'Addabbo P."/>
            <person name="Pazzani C."/>
            <person name="Manzari C."/>
            <person name="Chiara M."/>
            <person name="Scrascia M."/>
        </authorList>
    </citation>
    <scope>NUCLEOTIDE SEQUENCE [LARGE SCALE GENOMIC DNA]</scope>
    <source>
        <strain evidence="12 13">H1</strain>
    </source>
</reference>
<keyword evidence="5 12" id="KW-0067">ATP-binding</keyword>
<dbReference type="PROSITE" id="PS50929">
    <property type="entry name" value="ABC_TM1F"/>
    <property type="match status" value="1"/>
</dbReference>
<evidence type="ECO:0000256" key="3">
    <source>
        <dbReference type="ARBA" id="ARBA00022692"/>
    </source>
</evidence>
<name>A0ABU5IF14_9BURK</name>
<feature type="transmembrane region" description="Helical" evidence="9">
    <location>
        <begin position="42"/>
        <end position="65"/>
    </location>
</feature>
<feature type="transmembrane region" description="Helical" evidence="9">
    <location>
        <begin position="187"/>
        <end position="206"/>
    </location>
</feature>
<keyword evidence="13" id="KW-1185">Reference proteome</keyword>
<dbReference type="InterPro" id="IPR036640">
    <property type="entry name" value="ABC1_TM_sf"/>
</dbReference>
<evidence type="ECO:0000256" key="2">
    <source>
        <dbReference type="ARBA" id="ARBA00022475"/>
    </source>
</evidence>
<dbReference type="SMART" id="SM00382">
    <property type="entry name" value="AAA"/>
    <property type="match status" value="1"/>
</dbReference>
<evidence type="ECO:0000259" key="11">
    <source>
        <dbReference type="PROSITE" id="PS50929"/>
    </source>
</evidence>
<protein>
    <submittedName>
        <fullName evidence="12">ABC transporter ATP-binding protein</fullName>
    </submittedName>
</protein>
<feature type="domain" description="ABC transporter" evidence="10">
    <location>
        <begin position="364"/>
        <end position="606"/>
    </location>
</feature>
<dbReference type="PANTHER" id="PTHR43394:SF1">
    <property type="entry name" value="ATP-BINDING CASSETTE SUB-FAMILY B MEMBER 10, MITOCHONDRIAL"/>
    <property type="match status" value="1"/>
</dbReference>
<feature type="compositionally biased region" description="Acidic residues" evidence="8">
    <location>
        <begin position="631"/>
        <end position="642"/>
    </location>
</feature>
<proteinExistence type="predicted"/>
<organism evidence="12 13">
    <name type="scientific">Azohydromonas lata</name>
    <dbReference type="NCBI Taxonomy" id="45677"/>
    <lineage>
        <taxon>Bacteria</taxon>
        <taxon>Pseudomonadati</taxon>
        <taxon>Pseudomonadota</taxon>
        <taxon>Betaproteobacteria</taxon>
        <taxon>Burkholderiales</taxon>
        <taxon>Sphaerotilaceae</taxon>
        <taxon>Azohydromonas</taxon>
    </lineage>
</organism>
<evidence type="ECO:0000256" key="6">
    <source>
        <dbReference type="ARBA" id="ARBA00022989"/>
    </source>
</evidence>
<dbReference type="InterPro" id="IPR017871">
    <property type="entry name" value="ABC_transporter-like_CS"/>
</dbReference>
<feature type="transmembrane region" description="Helical" evidence="9">
    <location>
        <begin position="273"/>
        <end position="295"/>
    </location>
</feature>
<keyword evidence="3 9" id="KW-0812">Transmembrane</keyword>
<dbReference type="PROSITE" id="PS00211">
    <property type="entry name" value="ABC_TRANSPORTER_1"/>
    <property type="match status" value="1"/>
</dbReference>
<evidence type="ECO:0000256" key="8">
    <source>
        <dbReference type="SAM" id="MobiDB-lite"/>
    </source>
</evidence>
<feature type="transmembrane region" description="Helical" evidence="9">
    <location>
        <begin position="159"/>
        <end position="181"/>
    </location>
</feature>
<dbReference type="InterPro" id="IPR003593">
    <property type="entry name" value="AAA+_ATPase"/>
</dbReference>
<evidence type="ECO:0000313" key="12">
    <source>
        <dbReference type="EMBL" id="MDZ5457724.1"/>
    </source>
</evidence>
<gene>
    <name evidence="12" type="ORF">SM757_14185</name>
</gene>
<dbReference type="Proteomes" id="UP001293718">
    <property type="component" value="Unassembled WGS sequence"/>
</dbReference>
<dbReference type="PANTHER" id="PTHR43394">
    <property type="entry name" value="ATP-DEPENDENT PERMEASE MDL1, MITOCHONDRIAL"/>
    <property type="match status" value="1"/>
</dbReference>
<dbReference type="GO" id="GO:0005524">
    <property type="term" value="F:ATP binding"/>
    <property type="evidence" value="ECO:0007669"/>
    <property type="project" value="UniProtKB-KW"/>
</dbReference>
<evidence type="ECO:0000256" key="9">
    <source>
        <dbReference type="SAM" id="Phobius"/>
    </source>
</evidence>
<dbReference type="EMBL" id="JAXOJX010000021">
    <property type="protein sequence ID" value="MDZ5457724.1"/>
    <property type="molecule type" value="Genomic_DNA"/>
</dbReference>
<accession>A0ABU5IF14</accession>
<dbReference type="RefSeq" id="WP_322465958.1">
    <property type="nucleotide sequence ID" value="NZ_JAXOJX010000021.1"/>
</dbReference>
<dbReference type="SUPFAM" id="SSF90123">
    <property type="entry name" value="ABC transporter transmembrane region"/>
    <property type="match status" value="1"/>
</dbReference>
<dbReference type="Pfam" id="PF00005">
    <property type="entry name" value="ABC_tran"/>
    <property type="match status" value="1"/>
</dbReference>
<dbReference type="Pfam" id="PF00664">
    <property type="entry name" value="ABC_membrane"/>
    <property type="match status" value="1"/>
</dbReference>
<keyword evidence="6 9" id="KW-1133">Transmembrane helix</keyword>
<sequence>MIRSFAAFFERLVHPYPEDPPPTPPKHFFAFLWTCSRGMRPWLVGMTLLTAVIGAFEALLFGMMGRMVDWLAGVAPGELWAREKWSLLGLVAILLFSPLVVAVQTAFKHQTLAGNFPMRLRWDFHRRMLGQSLAFYQDEFAGRVATKVMQTALAVREAWFTLGDILVFVTIYFVTMVAVVGAFDLRLVIPFGGWVVCYGVALWYFVPRLGKVSKAQADARSLMTGRITDAYTNITTVKLFSHAQREAGYVRSAMQEFMVTVHGQMRLVTGFEVVNHTLSMLLIGSTAGVALWLWMQGQATAGALAAATAMALRLNGISHWIMWEMAGLFEHVGTVQDGINTLSRSRTVVDQPNAPALRVAQGDIRFEQLRFAYGGKGNDEPLLDGFNLHIRAGEKIGLVGRSGAGKSTLVNLLLRFYDVQGGRILIDGQDISRVTQDSLRAQIGMVTQDTSLLHRSVRDNIVYGRPDASDAEVMAASRRAEAHGFIQSLSDASGRQGYEAHVGERGVKLSGGQRQRIAIARVMLKDAPILLLDEATSALDSEVEAAIQASLYKLMEGKTVVAIAHRLSTIAAMDRLVVLDQGRIVEEGDHRSLLARGGIYARLWAHQSGGFIGEEDEGSGDTLHVLPRTDDSEEEEEPRPAA</sequence>